<comment type="caution">
    <text evidence="3">The sequence shown here is derived from an EMBL/GenBank/DDBJ whole genome shotgun (WGS) entry which is preliminary data.</text>
</comment>
<sequence length="194" mass="21263">MGATLSVIKTLFLPALAALVVFIVFTFVIVPVWQHYRNRYSHYLPIDTLSNQTLSLRDRMQSSLSHFFSRAATTTTWRDRVAANGGDTGIGGRIRGLFRRGGSGGAGLGRNSSGGELGINDNDLLSDDEDLDLNLHDPARGLSLGEVGEELGTMRPGQRNELPRGGAGYDQRRLSIELEQGFMDDSDDEDPPRR</sequence>
<feature type="compositionally biased region" description="Acidic residues" evidence="1">
    <location>
        <begin position="182"/>
        <end position="194"/>
    </location>
</feature>
<accession>A0ABP0BAN5</accession>
<evidence type="ECO:0000313" key="4">
    <source>
        <dbReference type="Proteomes" id="UP001642406"/>
    </source>
</evidence>
<gene>
    <name evidence="3" type="ORF">SBRCBS47491_002779</name>
</gene>
<evidence type="ECO:0000313" key="3">
    <source>
        <dbReference type="EMBL" id="CAK7216305.1"/>
    </source>
</evidence>
<keyword evidence="2" id="KW-0472">Membrane</keyword>
<dbReference type="EMBL" id="CAWUHC010000017">
    <property type="protein sequence ID" value="CAK7216305.1"/>
    <property type="molecule type" value="Genomic_DNA"/>
</dbReference>
<dbReference type="Proteomes" id="UP001642406">
    <property type="component" value="Unassembled WGS sequence"/>
</dbReference>
<feature type="region of interest" description="Disordered" evidence="1">
    <location>
        <begin position="145"/>
        <end position="194"/>
    </location>
</feature>
<protein>
    <submittedName>
        <fullName evidence="3">Uncharacterized protein</fullName>
    </submittedName>
</protein>
<keyword evidence="2" id="KW-1133">Transmembrane helix</keyword>
<organism evidence="3 4">
    <name type="scientific">Sporothrix bragantina</name>
    <dbReference type="NCBI Taxonomy" id="671064"/>
    <lineage>
        <taxon>Eukaryota</taxon>
        <taxon>Fungi</taxon>
        <taxon>Dikarya</taxon>
        <taxon>Ascomycota</taxon>
        <taxon>Pezizomycotina</taxon>
        <taxon>Sordariomycetes</taxon>
        <taxon>Sordariomycetidae</taxon>
        <taxon>Ophiostomatales</taxon>
        <taxon>Ophiostomataceae</taxon>
        <taxon>Sporothrix</taxon>
    </lineage>
</organism>
<evidence type="ECO:0000256" key="2">
    <source>
        <dbReference type="SAM" id="Phobius"/>
    </source>
</evidence>
<proteinExistence type="predicted"/>
<evidence type="ECO:0000256" key="1">
    <source>
        <dbReference type="SAM" id="MobiDB-lite"/>
    </source>
</evidence>
<name>A0ABP0BAN5_9PEZI</name>
<keyword evidence="4" id="KW-1185">Reference proteome</keyword>
<reference evidence="3 4" key="1">
    <citation type="submission" date="2024-01" db="EMBL/GenBank/DDBJ databases">
        <authorList>
            <person name="Allen C."/>
            <person name="Tagirdzhanova G."/>
        </authorList>
    </citation>
    <scope>NUCLEOTIDE SEQUENCE [LARGE SCALE GENOMIC DNA]</scope>
</reference>
<feature type="transmembrane region" description="Helical" evidence="2">
    <location>
        <begin position="12"/>
        <end position="33"/>
    </location>
</feature>
<keyword evidence="2" id="KW-0812">Transmembrane</keyword>